<feature type="transmembrane region" description="Helical" evidence="1">
    <location>
        <begin position="193"/>
        <end position="214"/>
    </location>
</feature>
<feature type="transmembrane region" description="Helical" evidence="1">
    <location>
        <begin position="129"/>
        <end position="147"/>
    </location>
</feature>
<reference evidence="2 3" key="1">
    <citation type="submission" date="2017-06" db="EMBL/GenBank/DDBJ databases">
        <title>Genome sequencing of cyanobaciteial culture collection at National Institute for Environmental Studies (NIES).</title>
        <authorList>
            <person name="Hirose Y."/>
            <person name="Shimura Y."/>
            <person name="Fujisawa T."/>
            <person name="Nakamura Y."/>
            <person name="Kawachi M."/>
        </authorList>
    </citation>
    <scope>NUCLEOTIDE SEQUENCE [LARGE SCALE GENOMIC DNA]</scope>
    <source>
        <strain evidence="2 3">NIES-4072</strain>
    </source>
</reference>
<keyword evidence="1" id="KW-0472">Membrane</keyword>
<feature type="transmembrane region" description="Helical" evidence="1">
    <location>
        <begin position="302"/>
        <end position="325"/>
    </location>
</feature>
<proteinExistence type="predicted"/>
<evidence type="ECO:0000256" key="1">
    <source>
        <dbReference type="SAM" id="Phobius"/>
    </source>
</evidence>
<keyword evidence="1" id="KW-1133">Transmembrane helix</keyword>
<organism evidence="2 3">
    <name type="scientific">Nostoc commune NIES-4072</name>
    <dbReference type="NCBI Taxonomy" id="2005467"/>
    <lineage>
        <taxon>Bacteria</taxon>
        <taxon>Bacillati</taxon>
        <taxon>Cyanobacteriota</taxon>
        <taxon>Cyanophyceae</taxon>
        <taxon>Nostocales</taxon>
        <taxon>Nostocaceae</taxon>
        <taxon>Nostoc</taxon>
    </lineage>
</organism>
<feature type="transmembrane region" description="Helical" evidence="1">
    <location>
        <begin position="51"/>
        <end position="75"/>
    </location>
</feature>
<feature type="transmembrane region" description="Helical" evidence="1">
    <location>
        <begin position="248"/>
        <end position="267"/>
    </location>
</feature>
<sequence>MTGRRVLFLGIFVSILLTYAIWVGGSIPASIMKLPDQGLNWYYWKLPQPTFWSRATAWGMYLGHQFSIWGCILWAQRWLRPPQASQLKYKSTLHPINYLMLAINGVFIALHFLQTYIWYDALAQDTSIWASQGAVVLLLVFVLILETPRRGLFFGNSVPFHQQFLQIIKLYHGYFFSFAAIYTFWYHPMEATLGHLIGFLYMFLLLLQSSLIFNRTHVNHWWTFTLEITVLLHSVVVSLMLGQSKWPTFLFGFLGILVLTQLHGLPVSILTKRTIYGVFLVSVMAVYGLTERGLGRIYEITYIPLIEFGLVGVIYLIFLLILWTISRLPIKN</sequence>
<dbReference type="EMBL" id="BDUD01000001">
    <property type="protein sequence ID" value="GBG16685.1"/>
    <property type="molecule type" value="Genomic_DNA"/>
</dbReference>
<feature type="transmembrane region" description="Helical" evidence="1">
    <location>
        <begin position="221"/>
        <end position="242"/>
    </location>
</feature>
<accession>A0A2R5FF73</accession>
<evidence type="ECO:0008006" key="4">
    <source>
        <dbReference type="Google" id="ProtNLM"/>
    </source>
</evidence>
<protein>
    <recommendedName>
        <fullName evidence="4">Serine active site containing 1-like protein</fullName>
    </recommendedName>
</protein>
<dbReference type="RefSeq" id="WP_109007019.1">
    <property type="nucleotide sequence ID" value="NZ_BDUD01000001.1"/>
</dbReference>
<gene>
    <name evidence="2" type="ORF">NIES4072_03310</name>
</gene>
<comment type="caution">
    <text evidence="2">The sequence shown here is derived from an EMBL/GenBank/DDBJ whole genome shotgun (WGS) entry which is preliminary data.</text>
</comment>
<dbReference type="AlphaFoldDB" id="A0A2R5FF73"/>
<feature type="transmembrane region" description="Helical" evidence="1">
    <location>
        <begin position="274"/>
        <end position="290"/>
    </location>
</feature>
<dbReference type="Proteomes" id="UP000245124">
    <property type="component" value="Unassembled WGS sequence"/>
</dbReference>
<evidence type="ECO:0000313" key="3">
    <source>
        <dbReference type="Proteomes" id="UP000245124"/>
    </source>
</evidence>
<keyword evidence="3" id="KW-1185">Reference proteome</keyword>
<name>A0A2R5FF73_NOSCO</name>
<feature type="transmembrane region" description="Helical" evidence="1">
    <location>
        <begin position="7"/>
        <end position="31"/>
    </location>
</feature>
<evidence type="ECO:0000313" key="2">
    <source>
        <dbReference type="EMBL" id="GBG16685.1"/>
    </source>
</evidence>
<keyword evidence="1" id="KW-0812">Transmembrane</keyword>
<feature type="transmembrane region" description="Helical" evidence="1">
    <location>
        <begin position="96"/>
        <end position="117"/>
    </location>
</feature>
<dbReference type="OrthoDB" id="57937at2"/>
<feature type="transmembrane region" description="Helical" evidence="1">
    <location>
        <begin position="168"/>
        <end position="187"/>
    </location>
</feature>